<dbReference type="SUPFAM" id="SSF56672">
    <property type="entry name" value="DNA/RNA polymerases"/>
    <property type="match status" value="1"/>
</dbReference>
<dbReference type="PANTHER" id="PTHR19446">
    <property type="entry name" value="REVERSE TRANSCRIPTASES"/>
    <property type="match status" value="1"/>
</dbReference>
<evidence type="ECO:0000313" key="3">
    <source>
        <dbReference type="Proteomes" id="UP001054945"/>
    </source>
</evidence>
<evidence type="ECO:0000313" key="2">
    <source>
        <dbReference type="EMBL" id="GIY95200.1"/>
    </source>
</evidence>
<keyword evidence="3" id="KW-1185">Reference proteome</keyword>
<dbReference type="Proteomes" id="UP001054945">
    <property type="component" value="Unassembled WGS sequence"/>
</dbReference>
<sequence>MSATRLNYFMATYDILKEEQVGFRKGMSTSNSTLKLLHAIKAGLNLKKSTLAVFIDFQGAYDIICRKGLLNKLKKIGVKDKMLNWMKRYLTQRCVRVRWNNVESKYRLSNVGLPQGSFSSPSFLNIYVNDLIKRLKKL</sequence>
<dbReference type="AlphaFoldDB" id="A0AAV4XJE9"/>
<organism evidence="2 3">
    <name type="scientific">Caerostris extrusa</name>
    <name type="common">Bark spider</name>
    <name type="synonym">Caerostris bankana</name>
    <dbReference type="NCBI Taxonomy" id="172846"/>
    <lineage>
        <taxon>Eukaryota</taxon>
        <taxon>Metazoa</taxon>
        <taxon>Ecdysozoa</taxon>
        <taxon>Arthropoda</taxon>
        <taxon>Chelicerata</taxon>
        <taxon>Arachnida</taxon>
        <taxon>Araneae</taxon>
        <taxon>Araneomorphae</taxon>
        <taxon>Entelegynae</taxon>
        <taxon>Araneoidea</taxon>
        <taxon>Araneidae</taxon>
        <taxon>Caerostris</taxon>
    </lineage>
</organism>
<protein>
    <recommendedName>
        <fullName evidence="1">Reverse transcriptase domain-containing protein</fullName>
    </recommendedName>
</protein>
<reference evidence="2 3" key="1">
    <citation type="submission" date="2021-06" db="EMBL/GenBank/DDBJ databases">
        <title>Caerostris extrusa draft genome.</title>
        <authorList>
            <person name="Kono N."/>
            <person name="Arakawa K."/>
        </authorList>
    </citation>
    <scope>NUCLEOTIDE SEQUENCE [LARGE SCALE GENOMIC DNA]</scope>
</reference>
<dbReference type="EMBL" id="BPLR01000488">
    <property type="protein sequence ID" value="GIY95200.1"/>
    <property type="molecule type" value="Genomic_DNA"/>
</dbReference>
<proteinExistence type="predicted"/>
<dbReference type="GO" id="GO:0071897">
    <property type="term" value="P:DNA biosynthetic process"/>
    <property type="evidence" value="ECO:0007669"/>
    <property type="project" value="UniProtKB-ARBA"/>
</dbReference>
<name>A0AAV4XJE9_CAEEX</name>
<accession>A0AAV4XJE9</accession>
<dbReference type="InterPro" id="IPR000477">
    <property type="entry name" value="RT_dom"/>
</dbReference>
<dbReference type="Pfam" id="PF00078">
    <property type="entry name" value="RVT_1"/>
    <property type="match status" value="1"/>
</dbReference>
<evidence type="ECO:0000259" key="1">
    <source>
        <dbReference type="PROSITE" id="PS50878"/>
    </source>
</evidence>
<gene>
    <name evidence="2" type="ORF">CEXT_119001</name>
</gene>
<feature type="domain" description="Reverse transcriptase" evidence="1">
    <location>
        <begin position="1"/>
        <end position="138"/>
    </location>
</feature>
<dbReference type="InterPro" id="IPR043502">
    <property type="entry name" value="DNA/RNA_pol_sf"/>
</dbReference>
<comment type="caution">
    <text evidence="2">The sequence shown here is derived from an EMBL/GenBank/DDBJ whole genome shotgun (WGS) entry which is preliminary data.</text>
</comment>
<dbReference type="PROSITE" id="PS50878">
    <property type="entry name" value="RT_POL"/>
    <property type="match status" value="1"/>
</dbReference>